<evidence type="ECO:0000313" key="3">
    <source>
        <dbReference type="EMBL" id="MFG1254195.1"/>
    </source>
</evidence>
<feature type="transmembrane region" description="Helical" evidence="2">
    <location>
        <begin position="305"/>
        <end position="324"/>
    </location>
</feature>
<dbReference type="Proteomes" id="UP001604043">
    <property type="component" value="Unassembled WGS sequence"/>
</dbReference>
<feature type="transmembrane region" description="Helical" evidence="2">
    <location>
        <begin position="229"/>
        <end position="251"/>
    </location>
</feature>
<keyword evidence="2" id="KW-0812">Transmembrane</keyword>
<sequence>MTPPILPAKHSTSASAHAHHGHPPERRPHDLRPWQILLLFVACLGLVSIPILTHPIPPLSDYVNHLARMHVIASIPGDQDLARFYTLKWSILPNLMMDLIVPLIDKVVGIYTAGEIYTLMCFALIAGGTMTLNRTLFGVWSALPLLAFPLLYSGVFLIGVMNYYFGIGLALFALSAWVALRDKWWPWRYLVSAAFVVALFFCHLFTAGIYGIGILAYELDRLRLGRGPIWPRIGVFVSGGLPFLPILPLLLASPTWGLSGQNYWEPQGKIAGIELIFNVYIDHVAVAVAAIFIVAGVWAARHRLLYVHSFMLPLLLVAGLVYLAMPRVVFATYMADQRLPAAIVFMVLAAMRADLRHRFARRGFAVVLILMLAVRVGEVQVVWDRLSQWTVAFRESVTRIRPGSRVLVAYADIQGGNDPTDLGLMHAACLAMIEKSSLVTTAFTVEGKQILRARKPFNEQVDTEDGTPPQIEQLLVTEEDPTPDGPRYWDLWPSKFDYVYLLFTERGAPNPDSDHLKLIAEGERFQLYEVVPRPPALPALPAPPAPRS</sequence>
<name>A0ABW6ZKF2_9HYPH</name>
<dbReference type="RefSeq" id="WP_394009920.1">
    <property type="nucleotide sequence ID" value="NZ_JBAFUR010000005.1"/>
</dbReference>
<feature type="transmembrane region" description="Helical" evidence="2">
    <location>
        <begin position="363"/>
        <end position="383"/>
    </location>
</feature>
<feature type="transmembrane region" description="Helical" evidence="2">
    <location>
        <begin position="163"/>
        <end position="180"/>
    </location>
</feature>
<proteinExistence type="predicted"/>
<gene>
    <name evidence="3" type="ORF">V5F30_18430</name>
</gene>
<comment type="caution">
    <text evidence="3">The sequence shown here is derived from an EMBL/GenBank/DDBJ whole genome shotgun (WGS) entry which is preliminary data.</text>
</comment>
<evidence type="ECO:0000256" key="2">
    <source>
        <dbReference type="SAM" id="Phobius"/>
    </source>
</evidence>
<protein>
    <recommendedName>
        <fullName evidence="5">Glycosyltransferase RgtA/B/C/D-like domain-containing protein</fullName>
    </recommendedName>
</protein>
<feature type="region of interest" description="Disordered" evidence="1">
    <location>
        <begin position="1"/>
        <end position="26"/>
    </location>
</feature>
<feature type="compositionally biased region" description="Low complexity" evidence="1">
    <location>
        <begin position="7"/>
        <end position="16"/>
    </location>
</feature>
<organism evidence="3 4">
    <name type="scientific">Xanthobacter aminoxidans</name>
    <dbReference type="NCBI Taxonomy" id="186280"/>
    <lineage>
        <taxon>Bacteria</taxon>
        <taxon>Pseudomonadati</taxon>
        <taxon>Pseudomonadota</taxon>
        <taxon>Alphaproteobacteria</taxon>
        <taxon>Hyphomicrobiales</taxon>
        <taxon>Xanthobacteraceae</taxon>
        <taxon>Xanthobacter</taxon>
    </lineage>
</organism>
<keyword evidence="2" id="KW-0472">Membrane</keyword>
<keyword evidence="2" id="KW-1133">Transmembrane helix</keyword>
<reference evidence="3 4" key="1">
    <citation type="submission" date="2024-02" db="EMBL/GenBank/DDBJ databases">
        <title>Expansion and revision of Xanthobacter and proposal of Roseixanthobacter gen. nov.</title>
        <authorList>
            <person name="Soltysiak M.P.M."/>
            <person name="Jalihal A."/>
            <person name="Ory A."/>
            <person name="Chrisophersen C."/>
            <person name="Lee A.D."/>
            <person name="Boulton J."/>
            <person name="Springer M."/>
        </authorList>
    </citation>
    <scope>NUCLEOTIDE SEQUENCE [LARGE SCALE GENOMIC DNA]</scope>
    <source>
        <strain evidence="3 4">CB5</strain>
    </source>
</reference>
<evidence type="ECO:0000313" key="4">
    <source>
        <dbReference type="Proteomes" id="UP001604043"/>
    </source>
</evidence>
<feature type="transmembrane region" description="Helical" evidence="2">
    <location>
        <begin position="271"/>
        <end position="298"/>
    </location>
</feature>
<feature type="transmembrane region" description="Helical" evidence="2">
    <location>
        <begin position="36"/>
        <end position="56"/>
    </location>
</feature>
<feature type="transmembrane region" description="Helical" evidence="2">
    <location>
        <begin position="192"/>
        <end position="217"/>
    </location>
</feature>
<feature type="transmembrane region" description="Helical" evidence="2">
    <location>
        <begin position="139"/>
        <end position="158"/>
    </location>
</feature>
<evidence type="ECO:0008006" key="5">
    <source>
        <dbReference type="Google" id="ProtNLM"/>
    </source>
</evidence>
<accession>A0ABW6ZKF2</accession>
<evidence type="ECO:0000256" key="1">
    <source>
        <dbReference type="SAM" id="MobiDB-lite"/>
    </source>
</evidence>
<keyword evidence="4" id="KW-1185">Reference proteome</keyword>
<feature type="transmembrane region" description="Helical" evidence="2">
    <location>
        <begin position="116"/>
        <end position="133"/>
    </location>
</feature>
<dbReference type="EMBL" id="JBAFUR010000005">
    <property type="protein sequence ID" value="MFG1254195.1"/>
    <property type="molecule type" value="Genomic_DNA"/>
</dbReference>